<evidence type="ECO:0000313" key="5">
    <source>
        <dbReference type="Proteomes" id="UP000410049"/>
    </source>
</evidence>
<dbReference type="Pfam" id="PF04203">
    <property type="entry name" value="Sortase"/>
    <property type="match status" value="1"/>
</dbReference>
<keyword evidence="1" id="KW-0378">Hydrolase</keyword>
<protein>
    <submittedName>
        <fullName evidence="4">Class C sortase</fullName>
    </submittedName>
</protein>
<gene>
    <name evidence="4" type="ORF">EMO91_10585</name>
</gene>
<comment type="caution">
    <text evidence="4">The sequence shown here is derived from an EMBL/GenBank/DDBJ whole genome shotgun (WGS) entry which is preliminary data.</text>
</comment>
<name>A0A5M9ZHN5_9BIFI</name>
<dbReference type="AlphaFoldDB" id="A0A5M9ZHN5"/>
<dbReference type="SUPFAM" id="SSF63817">
    <property type="entry name" value="Sortase"/>
    <property type="match status" value="1"/>
</dbReference>
<dbReference type="NCBIfam" id="NF033745">
    <property type="entry name" value="class_C_sortase"/>
    <property type="match status" value="1"/>
</dbReference>
<feature type="transmembrane region" description="Helical" evidence="3">
    <location>
        <begin position="283"/>
        <end position="304"/>
    </location>
</feature>
<keyword evidence="3" id="KW-0812">Transmembrane</keyword>
<dbReference type="RefSeq" id="WP_150379925.1">
    <property type="nucleotide sequence ID" value="NZ_RZUH01000009.1"/>
</dbReference>
<keyword evidence="3" id="KW-0472">Membrane</keyword>
<organism evidence="4 5">
    <name type="scientific">Bifidobacterium myosotis</name>
    <dbReference type="NCBI Taxonomy" id="1630166"/>
    <lineage>
        <taxon>Bacteria</taxon>
        <taxon>Bacillati</taxon>
        <taxon>Actinomycetota</taxon>
        <taxon>Actinomycetes</taxon>
        <taxon>Bifidobacteriales</taxon>
        <taxon>Bifidobacteriaceae</taxon>
        <taxon>Bifidobacterium</taxon>
    </lineage>
</organism>
<dbReference type="NCBIfam" id="TIGR01076">
    <property type="entry name" value="sortase_fam"/>
    <property type="match status" value="1"/>
</dbReference>
<dbReference type="Gene3D" id="2.40.260.10">
    <property type="entry name" value="Sortase"/>
    <property type="match status" value="1"/>
</dbReference>
<keyword evidence="3" id="KW-1133">Transmembrane helix</keyword>
<dbReference type="InterPro" id="IPR023365">
    <property type="entry name" value="Sortase_dom-sf"/>
</dbReference>
<dbReference type="InterPro" id="IPR042002">
    <property type="entry name" value="Sortase_C"/>
</dbReference>
<dbReference type="EMBL" id="RZUH01000009">
    <property type="protein sequence ID" value="KAA8826969.1"/>
    <property type="molecule type" value="Genomic_DNA"/>
</dbReference>
<dbReference type="CDD" id="cd05827">
    <property type="entry name" value="Sortase_C"/>
    <property type="match status" value="1"/>
</dbReference>
<proteinExistence type="predicted"/>
<sequence length="335" mass="36184">MSSRHSTRAVARAARRAAPIPKSLRRAWRARWTAFLMIVLAGAILAAPTVYRWHTDRLLAADAARAAATPTDAQKAMLDRARAWNTDLASNGQRVLGDAWDPWSPTGDKTPIAVKDTDYQSMLDTDGDGLMGSIRIPKIGVDLPIYHGTTQDILAKGSGHMYGTSLPVGGADTRAVITAHRGLPKAALFTRLDEMEKGDPFYLHVAGETLGYRVARIEVIRPDEYKRLLIEPGRDEVTLLTCTPYGVNTHRLLVTGVRARIGVDIPAEDGDAAGPSRPDWRPWAIGGGVAAAGGGAVLVAMGCARDARVWRRRRARAAGGGDDGVDWERLRETVG</sequence>
<reference evidence="4 5" key="1">
    <citation type="journal article" date="2019" name="Syst. Appl. Microbiol.">
        <title>Characterization of Bifidobacterium species in feaces of the Egyptian fruit bat: Description of B. vespertilionis sp. nov. and B. rousetti sp. nov.</title>
        <authorList>
            <person name="Modesto M."/>
            <person name="Satti M."/>
            <person name="Watanabe K."/>
            <person name="Puglisi E."/>
            <person name="Morelli L."/>
            <person name="Huang C.-H."/>
            <person name="Liou J.-S."/>
            <person name="Miyashita M."/>
            <person name="Tamura T."/>
            <person name="Saito S."/>
            <person name="Mori K."/>
            <person name="Huang L."/>
            <person name="Sciavilla P."/>
            <person name="Sandri C."/>
            <person name="Spiezio C."/>
            <person name="Vitali F."/>
            <person name="Cavalieri D."/>
            <person name="Perpetuini G."/>
            <person name="Tofalo R."/>
            <person name="Bonetti A."/>
            <person name="Arita M."/>
            <person name="Mattarelli P."/>
        </authorList>
    </citation>
    <scope>NUCLEOTIDE SEQUENCE [LARGE SCALE GENOMIC DNA]</scope>
    <source>
        <strain evidence="4 5">RST17</strain>
    </source>
</reference>
<feature type="active site" description="Proton donor/acceptor" evidence="2">
    <location>
        <position position="180"/>
    </location>
</feature>
<dbReference type="Proteomes" id="UP000410049">
    <property type="component" value="Unassembled WGS sequence"/>
</dbReference>
<evidence type="ECO:0000256" key="3">
    <source>
        <dbReference type="SAM" id="Phobius"/>
    </source>
</evidence>
<accession>A0A5M9ZHN5</accession>
<dbReference type="InterPro" id="IPR005754">
    <property type="entry name" value="Sortase"/>
</dbReference>
<dbReference type="GO" id="GO:0016787">
    <property type="term" value="F:hydrolase activity"/>
    <property type="evidence" value="ECO:0007669"/>
    <property type="project" value="UniProtKB-KW"/>
</dbReference>
<evidence type="ECO:0000313" key="4">
    <source>
        <dbReference type="EMBL" id="KAA8826969.1"/>
    </source>
</evidence>
<feature type="active site" description="Acyl-thioester intermediate" evidence="2">
    <location>
        <position position="242"/>
    </location>
</feature>
<evidence type="ECO:0000256" key="1">
    <source>
        <dbReference type="ARBA" id="ARBA00022801"/>
    </source>
</evidence>
<evidence type="ECO:0000256" key="2">
    <source>
        <dbReference type="PIRSR" id="PIRSR605754-1"/>
    </source>
</evidence>